<dbReference type="PROSITE" id="PS50112">
    <property type="entry name" value="PAS"/>
    <property type="match status" value="1"/>
</dbReference>
<dbReference type="SUPFAM" id="SSF55785">
    <property type="entry name" value="PYP-like sensor domain (PAS domain)"/>
    <property type="match status" value="1"/>
</dbReference>
<dbReference type="InterPro" id="IPR000014">
    <property type="entry name" value="PAS"/>
</dbReference>
<dbReference type="SUPFAM" id="SSF55073">
    <property type="entry name" value="Nucleotide cyclase"/>
    <property type="match status" value="1"/>
</dbReference>
<evidence type="ECO:0000259" key="3">
    <source>
        <dbReference type="PROSITE" id="PS50113"/>
    </source>
</evidence>
<dbReference type="InterPro" id="IPR052155">
    <property type="entry name" value="Biofilm_reg_signaling"/>
</dbReference>
<dbReference type="Pfam" id="PF00990">
    <property type="entry name" value="GGDEF"/>
    <property type="match status" value="1"/>
</dbReference>
<evidence type="ECO:0000256" key="1">
    <source>
        <dbReference type="ARBA" id="ARBA00051114"/>
    </source>
</evidence>
<evidence type="ECO:0000259" key="2">
    <source>
        <dbReference type="PROSITE" id="PS50112"/>
    </source>
</evidence>
<dbReference type="Gene3D" id="3.30.450.20">
    <property type="entry name" value="PAS domain"/>
    <property type="match status" value="1"/>
</dbReference>
<dbReference type="GO" id="GO:0071732">
    <property type="term" value="P:cellular response to nitric oxide"/>
    <property type="evidence" value="ECO:0007669"/>
    <property type="project" value="UniProtKB-ARBA"/>
</dbReference>
<dbReference type="Gene3D" id="3.30.70.270">
    <property type="match status" value="1"/>
</dbReference>
<dbReference type="InterPro" id="IPR043128">
    <property type="entry name" value="Rev_trsase/Diguanyl_cyclase"/>
</dbReference>
<sequence>MRVVAQHVSTGLLGTFLLVTSGRTRRIESLVSQRTAELADASARLIAKQAILTHAERIARLGSWETQPATGKTYWSAELFHILGVPPDQAAGVDRLLAAIHPDDRETLRAALNTVGNGGAATSVDVRLPERDGSSPIVHVSIEATRGADGVETLRGTLQDISERRAAEAHIHYLAHYDTLTGLPNRSLWASRASQALAFARRHQLKLAVLFLDLDNFKTINDTLGHPVGDRLLSSAAGRLSACLRDEDVLARIGGDEFVILLPKLNRSDDAAVVARKLLESLTQPFDIDGQELTVSTSIGIAVYPGNGSDIDVLLKHADTAMYGAKNEGRNDFRFFTPDMNSRVFARLKLENALRRAIERNELILEYQPQWEMPEQRLIGVEALVRWEHPERGRVTPLEFIPVAEESGLIHAIGDHVLRTACLQQAAWHAAGLRPVTIAVNISALQFRRQGFLERVRRIIDETGADPKGLDLELTESALMQPGPEIEAQLASLREMGFGLALDDFGTGYSSLAYLKRIPLTHLKIDRSFVQDLPGDAEDAAIATATLSIARDLGLAVIAEGVETPAQRDFLLTRQCRVMQGYLLSPPLPATAITQLLRDDQVGGPAARPP</sequence>
<feature type="domain" description="PAC" evidence="3">
    <location>
        <begin position="122"/>
        <end position="173"/>
    </location>
</feature>
<dbReference type="InterPro" id="IPR013655">
    <property type="entry name" value="PAS_fold_3"/>
</dbReference>
<dbReference type="Pfam" id="PF00563">
    <property type="entry name" value="EAL"/>
    <property type="match status" value="1"/>
</dbReference>
<dbReference type="GO" id="GO:0071111">
    <property type="term" value="F:cyclic-guanylate-specific phosphodiesterase activity"/>
    <property type="evidence" value="ECO:0007669"/>
    <property type="project" value="UniProtKB-EC"/>
</dbReference>
<feature type="domain" description="GGDEF" evidence="5">
    <location>
        <begin position="205"/>
        <end position="338"/>
    </location>
</feature>
<dbReference type="EMBL" id="BJNV01000005">
    <property type="protein sequence ID" value="GEC94269.1"/>
    <property type="molecule type" value="Genomic_DNA"/>
</dbReference>
<dbReference type="Gene3D" id="3.20.20.450">
    <property type="entry name" value="EAL domain"/>
    <property type="match status" value="1"/>
</dbReference>
<dbReference type="Pfam" id="PF08447">
    <property type="entry name" value="PAS_3"/>
    <property type="match status" value="1"/>
</dbReference>
<dbReference type="PANTHER" id="PTHR44757">
    <property type="entry name" value="DIGUANYLATE CYCLASE DGCP"/>
    <property type="match status" value="1"/>
</dbReference>
<dbReference type="NCBIfam" id="TIGR00254">
    <property type="entry name" value="GGDEF"/>
    <property type="match status" value="1"/>
</dbReference>
<proteinExistence type="predicted"/>
<name>A0A4Y4CR01_ZOORA</name>
<feature type="domain" description="PAS" evidence="2">
    <location>
        <begin position="73"/>
        <end position="119"/>
    </location>
</feature>
<dbReference type="OrthoDB" id="9813903at2"/>
<dbReference type="PROSITE" id="PS50883">
    <property type="entry name" value="EAL"/>
    <property type="match status" value="1"/>
</dbReference>
<reference evidence="6 7" key="1">
    <citation type="submission" date="2019-06" db="EMBL/GenBank/DDBJ databases">
        <title>Whole genome shotgun sequence of Zoogloea ramigera NBRC 15342.</title>
        <authorList>
            <person name="Hosoyama A."/>
            <person name="Uohara A."/>
            <person name="Ohji S."/>
            <person name="Ichikawa N."/>
        </authorList>
    </citation>
    <scope>NUCLEOTIDE SEQUENCE [LARGE SCALE GENOMIC DNA]</scope>
    <source>
        <strain evidence="6 7">NBRC 15342</strain>
    </source>
</reference>
<dbReference type="InterPro" id="IPR000160">
    <property type="entry name" value="GGDEF_dom"/>
</dbReference>
<keyword evidence="7" id="KW-1185">Reference proteome</keyword>
<protein>
    <submittedName>
        <fullName evidence="6">Uncharacterized protein</fullName>
    </submittedName>
</protein>
<dbReference type="InterPro" id="IPR035919">
    <property type="entry name" value="EAL_sf"/>
</dbReference>
<dbReference type="InterPro" id="IPR000700">
    <property type="entry name" value="PAS-assoc_C"/>
</dbReference>
<comment type="catalytic activity">
    <reaction evidence="1">
        <text>3',3'-c-di-GMP + H2O = 5'-phosphoguanylyl(3'-&gt;5')guanosine + H(+)</text>
        <dbReference type="Rhea" id="RHEA:24902"/>
        <dbReference type="ChEBI" id="CHEBI:15377"/>
        <dbReference type="ChEBI" id="CHEBI:15378"/>
        <dbReference type="ChEBI" id="CHEBI:58754"/>
        <dbReference type="ChEBI" id="CHEBI:58805"/>
        <dbReference type="EC" id="3.1.4.52"/>
    </reaction>
    <physiologicalReaction direction="left-to-right" evidence="1">
        <dbReference type="Rhea" id="RHEA:24903"/>
    </physiologicalReaction>
</comment>
<dbReference type="Proteomes" id="UP000318422">
    <property type="component" value="Unassembled WGS sequence"/>
</dbReference>
<dbReference type="SMART" id="SM00267">
    <property type="entry name" value="GGDEF"/>
    <property type="match status" value="1"/>
</dbReference>
<organism evidence="6 7">
    <name type="scientific">Zoogloea ramigera</name>
    <dbReference type="NCBI Taxonomy" id="350"/>
    <lineage>
        <taxon>Bacteria</taxon>
        <taxon>Pseudomonadati</taxon>
        <taxon>Pseudomonadota</taxon>
        <taxon>Betaproteobacteria</taxon>
        <taxon>Rhodocyclales</taxon>
        <taxon>Zoogloeaceae</taxon>
        <taxon>Zoogloea</taxon>
    </lineage>
</organism>
<evidence type="ECO:0000259" key="5">
    <source>
        <dbReference type="PROSITE" id="PS50887"/>
    </source>
</evidence>
<evidence type="ECO:0000313" key="6">
    <source>
        <dbReference type="EMBL" id="GEC94269.1"/>
    </source>
</evidence>
<feature type="domain" description="EAL" evidence="4">
    <location>
        <begin position="347"/>
        <end position="601"/>
    </location>
</feature>
<dbReference type="InterPro" id="IPR035965">
    <property type="entry name" value="PAS-like_dom_sf"/>
</dbReference>
<dbReference type="CDD" id="cd01948">
    <property type="entry name" value="EAL"/>
    <property type="match status" value="1"/>
</dbReference>
<dbReference type="InterPro" id="IPR029787">
    <property type="entry name" value="Nucleotide_cyclase"/>
</dbReference>
<evidence type="ECO:0000313" key="7">
    <source>
        <dbReference type="Proteomes" id="UP000318422"/>
    </source>
</evidence>
<dbReference type="SMART" id="SM00052">
    <property type="entry name" value="EAL"/>
    <property type="match status" value="1"/>
</dbReference>
<gene>
    <name evidence="6" type="ORF">ZRA01_03420</name>
</gene>
<dbReference type="AlphaFoldDB" id="A0A4Y4CR01"/>
<dbReference type="FunFam" id="3.30.70.270:FF:000001">
    <property type="entry name" value="Diguanylate cyclase domain protein"/>
    <property type="match status" value="1"/>
</dbReference>
<dbReference type="CDD" id="cd00130">
    <property type="entry name" value="PAS"/>
    <property type="match status" value="1"/>
</dbReference>
<dbReference type="PANTHER" id="PTHR44757:SF2">
    <property type="entry name" value="BIOFILM ARCHITECTURE MAINTENANCE PROTEIN MBAA"/>
    <property type="match status" value="1"/>
</dbReference>
<dbReference type="NCBIfam" id="TIGR00229">
    <property type="entry name" value="sensory_box"/>
    <property type="match status" value="1"/>
</dbReference>
<evidence type="ECO:0000259" key="4">
    <source>
        <dbReference type="PROSITE" id="PS50883"/>
    </source>
</evidence>
<dbReference type="SUPFAM" id="SSF141868">
    <property type="entry name" value="EAL domain-like"/>
    <property type="match status" value="1"/>
</dbReference>
<dbReference type="PROSITE" id="PS50887">
    <property type="entry name" value="GGDEF"/>
    <property type="match status" value="1"/>
</dbReference>
<dbReference type="FunFam" id="3.20.20.450:FF:000001">
    <property type="entry name" value="Cyclic di-GMP phosphodiesterase yahA"/>
    <property type="match status" value="1"/>
</dbReference>
<dbReference type="CDD" id="cd01949">
    <property type="entry name" value="GGDEF"/>
    <property type="match status" value="1"/>
</dbReference>
<comment type="caution">
    <text evidence="6">The sequence shown here is derived from an EMBL/GenBank/DDBJ whole genome shotgun (WGS) entry which is preliminary data.</text>
</comment>
<dbReference type="InterPro" id="IPR001633">
    <property type="entry name" value="EAL_dom"/>
</dbReference>
<accession>A0A4Y4CR01</accession>
<dbReference type="PROSITE" id="PS50113">
    <property type="entry name" value="PAC"/>
    <property type="match status" value="1"/>
</dbReference>